<evidence type="ECO:0000313" key="7">
    <source>
        <dbReference type="Proteomes" id="UP001147700"/>
    </source>
</evidence>
<keyword evidence="2" id="KW-0597">Phosphoprotein</keyword>
<gene>
    <name evidence="6" type="ORF">OJ962_08920</name>
</gene>
<dbReference type="CDD" id="cd00383">
    <property type="entry name" value="trans_reg_C"/>
    <property type="match status" value="1"/>
</dbReference>
<feature type="DNA-binding region" description="OmpR/PhoB-type" evidence="3">
    <location>
        <begin position="126"/>
        <end position="220"/>
    </location>
</feature>
<evidence type="ECO:0000313" key="6">
    <source>
        <dbReference type="EMBL" id="MDA0137616.1"/>
    </source>
</evidence>
<accession>A0ABT4RGX3</accession>
<evidence type="ECO:0000256" key="2">
    <source>
        <dbReference type="PROSITE-ProRule" id="PRU00169"/>
    </source>
</evidence>
<name>A0ABT4RGX3_9ACTN</name>
<dbReference type="RefSeq" id="WP_202957266.1">
    <property type="nucleotide sequence ID" value="NZ_JAPCID010000010.1"/>
</dbReference>
<organism evidence="6 7">
    <name type="scientific">Solirubrobacter deserti</name>
    <dbReference type="NCBI Taxonomy" id="2282478"/>
    <lineage>
        <taxon>Bacteria</taxon>
        <taxon>Bacillati</taxon>
        <taxon>Actinomycetota</taxon>
        <taxon>Thermoleophilia</taxon>
        <taxon>Solirubrobacterales</taxon>
        <taxon>Solirubrobacteraceae</taxon>
        <taxon>Solirubrobacter</taxon>
    </lineage>
</organism>
<dbReference type="InterPro" id="IPR036388">
    <property type="entry name" value="WH-like_DNA-bd_sf"/>
</dbReference>
<keyword evidence="1 3" id="KW-0238">DNA-binding</keyword>
<dbReference type="PANTHER" id="PTHR48111">
    <property type="entry name" value="REGULATOR OF RPOS"/>
    <property type="match status" value="1"/>
</dbReference>
<dbReference type="InterPro" id="IPR039420">
    <property type="entry name" value="WalR-like"/>
</dbReference>
<dbReference type="Proteomes" id="UP001147700">
    <property type="component" value="Unassembled WGS sequence"/>
</dbReference>
<feature type="domain" description="OmpR/PhoB-type" evidence="5">
    <location>
        <begin position="126"/>
        <end position="220"/>
    </location>
</feature>
<dbReference type="SMART" id="SM00862">
    <property type="entry name" value="Trans_reg_C"/>
    <property type="match status" value="1"/>
</dbReference>
<evidence type="ECO:0000259" key="4">
    <source>
        <dbReference type="PROSITE" id="PS50110"/>
    </source>
</evidence>
<evidence type="ECO:0000256" key="1">
    <source>
        <dbReference type="ARBA" id="ARBA00023125"/>
    </source>
</evidence>
<dbReference type="SUPFAM" id="SSF52172">
    <property type="entry name" value="CheY-like"/>
    <property type="match status" value="1"/>
</dbReference>
<dbReference type="PANTHER" id="PTHR48111:SF38">
    <property type="entry name" value="TWO-COMPONENT RESPONSE REGULATOR"/>
    <property type="match status" value="1"/>
</dbReference>
<dbReference type="Pfam" id="PF00072">
    <property type="entry name" value="Response_reg"/>
    <property type="match status" value="1"/>
</dbReference>
<dbReference type="InterPro" id="IPR001789">
    <property type="entry name" value="Sig_transdc_resp-reg_receiver"/>
</dbReference>
<dbReference type="PROSITE" id="PS50110">
    <property type="entry name" value="RESPONSE_REGULATORY"/>
    <property type="match status" value="1"/>
</dbReference>
<dbReference type="InterPro" id="IPR011006">
    <property type="entry name" value="CheY-like_superfamily"/>
</dbReference>
<reference evidence="6" key="1">
    <citation type="submission" date="2022-10" db="EMBL/GenBank/DDBJ databases">
        <title>The WGS of Solirubrobacter sp. CPCC 204708.</title>
        <authorList>
            <person name="Jiang Z."/>
        </authorList>
    </citation>
    <scope>NUCLEOTIDE SEQUENCE</scope>
    <source>
        <strain evidence="6">CPCC 204708</strain>
    </source>
</reference>
<feature type="modified residue" description="4-aspartylphosphate" evidence="2">
    <location>
        <position position="53"/>
    </location>
</feature>
<keyword evidence="7" id="KW-1185">Reference proteome</keyword>
<proteinExistence type="predicted"/>
<comment type="caution">
    <text evidence="6">The sequence shown here is derived from an EMBL/GenBank/DDBJ whole genome shotgun (WGS) entry which is preliminary data.</text>
</comment>
<dbReference type="SMART" id="SM00448">
    <property type="entry name" value="REC"/>
    <property type="match status" value="1"/>
</dbReference>
<dbReference type="PROSITE" id="PS51755">
    <property type="entry name" value="OMPR_PHOB"/>
    <property type="match status" value="1"/>
</dbReference>
<evidence type="ECO:0000259" key="5">
    <source>
        <dbReference type="PROSITE" id="PS51755"/>
    </source>
</evidence>
<dbReference type="Gene3D" id="3.40.50.2300">
    <property type="match status" value="1"/>
</dbReference>
<dbReference type="EMBL" id="JAPCID010000010">
    <property type="protein sequence ID" value="MDA0137616.1"/>
    <property type="molecule type" value="Genomic_DNA"/>
</dbReference>
<sequence>MSSRILIAEDERNLVAFLEKGLRAAGYVTTAVGDGPSAIALARDEDFELMILDLGLPVLDGTEVLRTLRAQGRTLPILILSARDDVRDKVAGLQLGADDYVTKPFEFDELLARVQVRLRAAGTSAPTVLTVGGIALDLRTRRASVDGETVELSAREFALLELLLRHPDQVLSRQQLLARVWGYDFDPGSNVVEVYVGYLRRKLGAAHIETVRGMGYRLRAT</sequence>
<dbReference type="InterPro" id="IPR001867">
    <property type="entry name" value="OmpR/PhoB-type_DNA-bd"/>
</dbReference>
<dbReference type="Pfam" id="PF00486">
    <property type="entry name" value="Trans_reg_C"/>
    <property type="match status" value="1"/>
</dbReference>
<dbReference type="Gene3D" id="1.10.10.10">
    <property type="entry name" value="Winged helix-like DNA-binding domain superfamily/Winged helix DNA-binding domain"/>
    <property type="match status" value="1"/>
</dbReference>
<evidence type="ECO:0000256" key="3">
    <source>
        <dbReference type="PROSITE-ProRule" id="PRU01091"/>
    </source>
</evidence>
<feature type="domain" description="Response regulatory" evidence="4">
    <location>
        <begin position="4"/>
        <end position="118"/>
    </location>
</feature>
<dbReference type="Gene3D" id="6.10.250.690">
    <property type="match status" value="1"/>
</dbReference>
<protein>
    <submittedName>
        <fullName evidence="6">Response regulator transcription factor</fullName>
    </submittedName>
</protein>